<evidence type="ECO:0000256" key="1">
    <source>
        <dbReference type="SAM" id="MobiDB-lite"/>
    </source>
</evidence>
<feature type="compositionally biased region" description="Basic and acidic residues" evidence="1">
    <location>
        <begin position="1"/>
        <end position="28"/>
    </location>
</feature>
<feature type="compositionally biased region" description="Basic residues" evidence="1">
    <location>
        <begin position="29"/>
        <end position="42"/>
    </location>
</feature>
<proteinExistence type="predicted"/>
<organism evidence="2 3">
    <name type="scientific">Parnassius apollo</name>
    <name type="common">Apollo butterfly</name>
    <name type="synonym">Papilio apollo</name>
    <dbReference type="NCBI Taxonomy" id="110799"/>
    <lineage>
        <taxon>Eukaryota</taxon>
        <taxon>Metazoa</taxon>
        <taxon>Ecdysozoa</taxon>
        <taxon>Arthropoda</taxon>
        <taxon>Hexapoda</taxon>
        <taxon>Insecta</taxon>
        <taxon>Pterygota</taxon>
        <taxon>Neoptera</taxon>
        <taxon>Endopterygota</taxon>
        <taxon>Lepidoptera</taxon>
        <taxon>Glossata</taxon>
        <taxon>Ditrysia</taxon>
        <taxon>Papilionoidea</taxon>
        <taxon>Papilionidae</taxon>
        <taxon>Parnassiinae</taxon>
        <taxon>Parnassini</taxon>
        <taxon>Parnassius</taxon>
        <taxon>Parnassius</taxon>
    </lineage>
</organism>
<dbReference type="AlphaFoldDB" id="A0A8S3X1R0"/>
<dbReference type="Proteomes" id="UP000691718">
    <property type="component" value="Unassembled WGS sequence"/>
</dbReference>
<evidence type="ECO:0000313" key="3">
    <source>
        <dbReference type="Proteomes" id="UP000691718"/>
    </source>
</evidence>
<feature type="compositionally biased region" description="Polar residues" evidence="1">
    <location>
        <begin position="48"/>
        <end position="57"/>
    </location>
</feature>
<reference evidence="2" key="1">
    <citation type="submission" date="2021-04" db="EMBL/GenBank/DDBJ databases">
        <authorList>
            <person name="Tunstrom K."/>
        </authorList>
    </citation>
    <scope>NUCLEOTIDE SEQUENCE</scope>
</reference>
<protein>
    <submittedName>
        <fullName evidence="2">(apollo) hypothetical protein</fullName>
    </submittedName>
</protein>
<feature type="region of interest" description="Disordered" evidence="1">
    <location>
        <begin position="1"/>
        <end position="60"/>
    </location>
</feature>
<name>A0A8S3X1R0_PARAO</name>
<gene>
    <name evidence="2" type="ORF">PAPOLLO_LOCUS12046</name>
</gene>
<evidence type="ECO:0000313" key="2">
    <source>
        <dbReference type="EMBL" id="CAG4990964.1"/>
    </source>
</evidence>
<accession>A0A8S3X1R0</accession>
<dbReference type="EMBL" id="CAJQZP010000881">
    <property type="protein sequence ID" value="CAG4990964.1"/>
    <property type="molecule type" value="Genomic_DNA"/>
</dbReference>
<sequence length="95" mass="11152">MEKEQEEKRVKKTRKENQPKRDEKTKIEKQKKRGLRNNKIKKNHESDSNSSCSYQLDDSSDEDANTFWETLLTTELSDDIDINETCKQVSEIAST</sequence>
<comment type="caution">
    <text evidence="2">The sequence shown here is derived from an EMBL/GenBank/DDBJ whole genome shotgun (WGS) entry which is preliminary data.</text>
</comment>
<keyword evidence="3" id="KW-1185">Reference proteome</keyword>
<dbReference type="OrthoDB" id="10065929at2759"/>